<evidence type="ECO:0008006" key="3">
    <source>
        <dbReference type="Google" id="ProtNLM"/>
    </source>
</evidence>
<accession>A0A367G465</accession>
<protein>
    <recommendedName>
        <fullName evidence="3">DUF3846 domain-containing protein</fullName>
    </recommendedName>
</protein>
<reference evidence="1 2" key="1">
    <citation type="submission" date="2018-02" db="EMBL/GenBank/DDBJ databases">
        <title>Complete genome sequencing of Faecalibacterium prausnitzii strains isolated from the human gut.</title>
        <authorList>
            <person name="Fitzgerald B.C."/>
            <person name="Shkoporov A.N."/>
            <person name="Ross P.R."/>
            <person name="Hill C."/>
        </authorList>
    </citation>
    <scope>NUCLEOTIDE SEQUENCE [LARGE SCALE GENOMIC DNA]</scope>
    <source>
        <strain evidence="1 2">APC942/31-1</strain>
    </source>
</reference>
<evidence type="ECO:0000313" key="1">
    <source>
        <dbReference type="EMBL" id="RCH45003.1"/>
    </source>
</evidence>
<comment type="caution">
    <text evidence="1">The sequence shown here is derived from an EMBL/GenBank/DDBJ whole genome shotgun (WGS) entry which is preliminary data.</text>
</comment>
<gene>
    <name evidence="1" type="ORF">C4886_05510</name>
</gene>
<name>A0A367G465_9FIRM</name>
<proteinExistence type="predicted"/>
<organism evidence="1 2">
    <name type="scientific">Blautia obeum</name>
    <dbReference type="NCBI Taxonomy" id="40520"/>
    <lineage>
        <taxon>Bacteria</taxon>
        <taxon>Bacillati</taxon>
        <taxon>Bacillota</taxon>
        <taxon>Clostridia</taxon>
        <taxon>Lachnospirales</taxon>
        <taxon>Lachnospiraceae</taxon>
        <taxon>Blautia</taxon>
    </lineage>
</organism>
<evidence type="ECO:0000313" key="2">
    <source>
        <dbReference type="Proteomes" id="UP000253208"/>
    </source>
</evidence>
<sequence>MREQNRALYELIGNGCDMIEHVMPVRLYNELGHSNHVKRSNSKCVSMLIDEEGLLKDNEANLIGSYLYGADQHGQRIVGNVLFVTDVYEGDGISFTGIEPETFEKLHEQLKNMAVAMKATVQSMKGAKA</sequence>
<dbReference type="Proteomes" id="UP000253208">
    <property type="component" value="Unassembled WGS sequence"/>
</dbReference>
<dbReference type="AlphaFoldDB" id="A0A367G465"/>
<dbReference type="EMBL" id="PSQG01000006">
    <property type="protein sequence ID" value="RCH45003.1"/>
    <property type="molecule type" value="Genomic_DNA"/>
</dbReference>